<dbReference type="InterPro" id="IPR008920">
    <property type="entry name" value="TF_FadR/GntR_C"/>
</dbReference>
<dbReference type="RefSeq" id="WP_378111734.1">
    <property type="nucleotide sequence ID" value="NZ_JBHSEO010000048.1"/>
</dbReference>
<accession>A0ABV8XDY9</accession>
<evidence type="ECO:0000256" key="3">
    <source>
        <dbReference type="ARBA" id="ARBA00023163"/>
    </source>
</evidence>
<sequence length="59" mass="6598">MQKPGGHYNTAATHRYLERVAEEHADILEAILAGDSDAARDAMRHHLSRASNTYASYRT</sequence>
<keyword evidence="6" id="KW-1185">Reference proteome</keyword>
<evidence type="ECO:0000313" key="5">
    <source>
        <dbReference type="EMBL" id="MFC4416262.1"/>
    </source>
</evidence>
<keyword evidence="3" id="KW-0804">Transcription</keyword>
<evidence type="ECO:0000256" key="2">
    <source>
        <dbReference type="ARBA" id="ARBA00023125"/>
    </source>
</evidence>
<organism evidence="5 6">
    <name type="scientific">Chromohalobacter beijerinckii</name>
    <dbReference type="NCBI Taxonomy" id="86179"/>
    <lineage>
        <taxon>Bacteria</taxon>
        <taxon>Pseudomonadati</taxon>
        <taxon>Pseudomonadota</taxon>
        <taxon>Gammaproteobacteria</taxon>
        <taxon>Oceanospirillales</taxon>
        <taxon>Halomonadaceae</taxon>
        <taxon>Chromohalobacter</taxon>
    </lineage>
</organism>
<dbReference type="Proteomes" id="UP001596015">
    <property type="component" value="Unassembled WGS sequence"/>
</dbReference>
<dbReference type="SUPFAM" id="SSF48008">
    <property type="entry name" value="GntR ligand-binding domain-like"/>
    <property type="match status" value="1"/>
</dbReference>
<evidence type="ECO:0000259" key="4">
    <source>
        <dbReference type="Pfam" id="PF07729"/>
    </source>
</evidence>
<dbReference type="Gene3D" id="1.20.120.530">
    <property type="entry name" value="GntR ligand-binding domain-like"/>
    <property type="match status" value="1"/>
</dbReference>
<evidence type="ECO:0000256" key="1">
    <source>
        <dbReference type="ARBA" id="ARBA00023015"/>
    </source>
</evidence>
<keyword evidence="1" id="KW-0805">Transcription regulation</keyword>
<proteinExistence type="predicted"/>
<dbReference type="EMBL" id="JBHSEO010000048">
    <property type="protein sequence ID" value="MFC4416262.1"/>
    <property type="molecule type" value="Genomic_DNA"/>
</dbReference>
<evidence type="ECO:0000313" key="6">
    <source>
        <dbReference type="Proteomes" id="UP001596015"/>
    </source>
</evidence>
<reference evidence="6" key="1">
    <citation type="journal article" date="2019" name="Int. J. Syst. Evol. Microbiol.">
        <title>The Global Catalogue of Microorganisms (GCM) 10K type strain sequencing project: providing services to taxonomists for standard genome sequencing and annotation.</title>
        <authorList>
            <consortium name="The Broad Institute Genomics Platform"/>
            <consortium name="The Broad Institute Genome Sequencing Center for Infectious Disease"/>
            <person name="Wu L."/>
            <person name="Ma J."/>
        </authorList>
    </citation>
    <scope>NUCLEOTIDE SEQUENCE [LARGE SCALE GENOMIC DNA]</scope>
    <source>
        <strain evidence="6">CCUG 49679</strain>
    </source>
</reference>
<protein>
    <submittedName>
        <fullName evidence="5">FCD domain-containing protein</fullName>
    </submittedName>
</protein>
<dbReference type="InterPro" id="IPR011711">
    <property type="entry name" value="GntR_C"/>
</dbReference>
<dbReference type="Pfam" id="PF07729">
    <property type="entry name" value="FCD"/>
    <property type="match status" value="1"/>
</dbReference>
<feature type="domain" description="GntR C-terminal" evidence="4">
    <location>
        <begin position="11"/>
        <end position="48"/>
    </location>
</feature>
<name>A0ABV8XDY9_9GAMM</name>
<comment type="caution">
    <text evidence="5">The sequence shown here is derived from an EMBL/GenBank/DDBJ whole genome shotgun (WGS) entry which is preliminary data.</text>
</comment>
<keyword evidence="2" id="KW-0238">DNA-binding</keyword>
<gene>
    <name evidence="5" type="ORF">ACFO0E_07530</name>
</gene>